<evidence type="ECO:0000256" key="6">
    <source>
        <dbReference type="ARBA" id="ARBA00023163"/>
    </source>
</evidence>
<keyword evidence="5" id="KW-0805">Transcription regulation</keyword>
<dbReference type="GO" id="GO:0045892">
    <property type="term" value="P:negative regulation of DNA-templated transcription"/>
    <property type="evidence" value="ECO:0007669"/>
    <property type="project" value="InterPro"/>
</dbReference>
<gene>
    <name evidence="8" type="ordered locus">Amet_0725</name>
</gene>
<dbReference type="OrthoDB" id="2112849at2"/>
<dbReference type="HOGENOM" id="CLU_169011_3_5_9"/>
<name>A6TL82_ALKMQ</name>
<accession>A6TL82</accession>
<dbReference type="InterPro" id="IPR035890">
    <property type="entry name" value="Anti-sigma-28_factor_FlgM_sf"/>
</dbReference>
<dbReference type="Pfam" id="PF04316">
    <property type="entry name" value="FlgM"/>
    <property type="match status" value="1"/>
</dbReference>
<dbReference type="Proteomes" id="UP000001572">
    <property type="component" value="Chromosome"/>
</dbReference>
<keyword evidence="6" id="KW-0804">Transcription</keyword>
<protein>
    <recommendedName>
        <fullName evidence="2">Negative regulator of flagellin synthesis</fullName>
    </recommendedName>
</protein>
<sequence>MKIHSNPNVIQAMKVYNKTATEKIQKGQSVHQPKDEIEISTKGKEFQVALKAFNALPEIREEKVKLVKEQMEQGSYSVSGKEVADKMIDGLMIDHKI</sequence>
<keyword evidence="3" id="KW-0678">Repressor</keyword>
<keyword evidence="4" id="KW-1005">Bacterial flagellum biogenesis</keyword>
<evidence type="ECO:0000256" key="1">
    <source>
        <dbReference type="ARBA" id="ARBA00005322"/>
    </source>
</evidence>
<dbReference type="InterPro" id="IPR007412">
    <property type="entry name" value="FlgM"/>
</dbReference>
<dbReference type="RefSeq" id="WP_012061993.1">
    <property type="nucleotide sequence ID" value="NC_009633.1"/>
</dbReference>
<dbReference type="AlphaFoldDB" id="A6TL82"/>
<feature type="domain" description="Anti-sigma-28 factor FlgM C-terminal" evidence="7">
    <location>
        <begin position="35"/>
        <end position="89"/>
    </location>
</feature>
<evidence type="ECO:0000256" key="4">
    <source>
        <dbReference type="ARBA" id="ARBA00022795"/>
    </source>
</evidence>
<evidence type="ECO:0000259" key="7">
    <source>
        <dbReference type="Pfam" id="PF04316"/>
    </source>
</evidence>
<evidence type="ECO:0000256" key="2">
    <source>
        <dbReference type="ARBA" id="ARBA00017823"/>
    </source>
</evidence>
<evidence type="ECO:0000256" key="3">
    <source>
        <dbReference type="ARBA" id="ARBA00022491"/>
    </source>
</evidence>
<dbReference type="SUPFAM" id="SSF101498">
    <property type="entry name" value="Anti-sigma factor FlgM"/>
    <property type="match status" value="1"/>
</dbReference>
<keyword evidence="9" id="KW-1185">Reference proteome</keyword>
<dbReference type="STRING" id="293826.Amet_0725"/>
<evidence type="ECO:0000313" key="9">
    <source>
        <dbReference type="Proteomes" id="UP000001572"/>
    </source>
</evidence>
<dbReference type="InterPro" id="IPR031316">
    <property type="entry name" value="FlgM_C"/>
</dbReference>
<reference evidence="9" key="1">
    <citation type="journal article" date="2016" name="Genome Announc.">
        <title>Complete genome sequence of Alkaliphilus metalliredigens strain QYMF, an alkaliphilic and metal-reducing bacterium isolated from borax-contaminated leachate ponds.</title>
        <authorList>
            <person name="Hwang C."/>
            <person name="Copeland A."/>
            <person name="Lucas S."/>
            <person name="Lapidus A."/>
            <person name="Barry K."/>
            <person name="Detter J.C."/>
            <person name="Glavina Del Rio T."/>
            <person name="Hammon N."/>
            <person name="Israni S."/>
            <person name="Dalin E."/>
            <person name="Tice H."/>
            <person name="Pitluck S."/>
            <person name="Chertkov O."/>
            <person name="Brettin T."/>
            <person name="Bruce D."/>
            <person name="Han C."/>
            <person name="Schmutz J."/>
            <person name="Larimer F."/>
            <person name="Land M.L."/>
            <person name="Hauser L."/>
            <person name="Kyrpides N."/>
            <person name="Mikhailova N."/>
            <person name="Ye Q."/>
            <person name="Zhou J."/>
            <person name="Richardson P."/>
            <person name="Fields M.W."/>
        </authorList>
    </citation>
    <scope>NUCLEOTIDE SEQUENCE [LARGE SCALE GENOMIC DNA]</scope>
    <source>
        <strain evidence="9">QYMF</strain>
    </source>
</reference>
<dbReference type="GO" id="GO:0044781">
    <property type="term" value="P:bacterial-type flagellum organization"/>
    <property type="evidence" value="ECO:0007669"/>
    <property type="project" value="UniProtKB-KW"/>
</dbReference>
<dbReference type="EMBL" id="CP000724">
    <property type="protein sequence ID" value="ABR46950.1"/>
    <property type="molecule type" value="Genomic_DNA"/>
</dbReference>
<evidence type="ECO:0000256" key="5">
    <source>
        <dbReference type="ARBA" id="ARBA00023015"/>
    </source>
</evidence>
<proteinExistence type="inferred from homology"/>
<evidence type="ECO:0000313" key="8">
    <source>
        <dbReference type="EMBL" id="ABR46950.1"/>
    </source>
</evidence>
<comment type="similarity">
    <text evidence="1">Belongs to the FlgM family.</text>
</comment>
<dbReference type="NCBIfam" id="TIGR03824">
    <property type="entry name" value="FlgM_jcvi"/>
    <property type="match status" value="1"/>
</dbReference>
<dbReference type="eggNOG" id="COG2747">
    <property type="taxonomic scope" value="Bacteria"/>
</dbReference>
<organism evidence="8 9">
    <name type="scientific">Alkaliphilus metalliredigens (strain QYMF)</name>
    <dbReference type="NCBI Taxonomy" id="293826"/>
    <lineage>
        <taxon>Bacteria</taxon>
        <taxon>Bacillati</taxon>
        <taxon>Bacillota</taxon>
        <taxon>Clostridia</taxon>
        <taxon>Peptostreptococcales</taxon>
        <taxon>Natronincolaceae</taxon>
        <taxon>Alkaliphilus</taxon>
    </lineage>
</organism>
<dbReference type="KEGG" id="amt:Amet_0725"/>